<protein>
    <submittedName>
        <fullName evidence="2">PQQ-binding-like beta-propeller repeat protein</fullName>
    </submittedName>
</protein>
<name>A0ABX6IKR3_9ACTN</name>
<organism evidence="2 3">
    <name type="scientific">Gordonia pseudamarae</name>
    <dbReference type="NCBI Taxonomy" id="2831662"/>
    <lineage>
        <taxon>Bacteria</taxon>
        <taxon>Bacillati</taxon>
        <taxon>Actinomycetota</taxon>
        <taxon>Actinomycetes</taxon>
        <taxon>Mycobacteriales</taxon>
        <taxon>Gordoniaceae</taxon>
        <taxon>Gordonia</taxon>
    </lineage>
</organism>
<evidence type="ECO:0000259" key="1">
    <source>
        <dbReference type="Pfam" id="PF13360"/>
    </source>
</evidence>
<dbReference type="PANTHER" id="PTHR34512:SF30">
    <property type="entry name" value="OUTER MEMBRANE PROTEIN ASSEMBLY FACTOR BAMB"/>
    <property type="match status" value="1"/>
</dbReference>
<dbReference type="Proteomes" id="UP001059836">
    <property type="component" value="Chromosome"/>
</dbReference>
<gene>
    <name evidence="2" type="ORF">GII31_14745</name>
</gene>
<dbReference type="InterPro" id="IPR015943">
    <property type="entry name" value="WD40/YVTN_repeat-like_dom_sf"/>
</dbReference>
<accession>A0ABX6IKR3</accession>
<keyword evidence="3" id="KW-1185">Reference proteome</keyword>
<reference evidence="2" key="1">
    <citation type="journal article" date="2021" name="Nat. Microbiol.">
        <title>Cocultivation of an ultrasmall environmental parasitic bacterium with lytic ability against bacteria associated with wastewater foams.</title>
        <authorList>
            <person name="Batinovic S."/>
            <person name="Rose J.J.A."/>
            <person name="Ratcliffe J."/>
            <person name="Seviour R.J."/>
            <person name="Petrovski S."/>
        </authorList>
    </citation>
    <scope>NUCLEOTIDE SEQUENCE</scope>
    <source>
        <strain evidence="2">CON9</strain>
    </source>
</reference>
<dbReference type="Pfam" id="PF13360">
    <property type="entry name" value="PQQ_2"/>
    <property type="match status" value="1"/>
</dbReference>
<dbReference type="InterPro" id="IPR011047">
    <property type="entry name" value="Quinoprotein_ADH-like_sf"/>
</dbReference>
<evidence type="ECO:0000313" key="3">
    <source>
        <dbReference type="Proteomes" id="UP001059836"/>
    </source>
</evidence>
<dbReference type="RefSeq" id="WP_213244186.1">
    <property type="nucleotide sequence ID" value="NZ_CP045806.1"/>
</dbReference>
<sequence>MPAAAGAHQPGANSATGYAGRRRRAGTGFALLTTLVMLAVSACSDGHTDVRSVSAWGWSGYGGSSANANFAYPQIPDDLELRWSRPTGGPITAPLSISGNGNIGVTATTSNGCNLFVFDPRQGRKNYCKRMQDGAATNTLLVDQYDQPYVGEKGLFIAFNAGGAIRWRVPTIGIPRSARFADRGVVLVATTQGQVLLLNSQTGDQVAPELRLREDVDLDDPAFGYGDCITDGPQCPVPAPPAVDAGRQRAYLNVWPSGADASALVALDYGEKDGKRAIGQAWSSPIPGGMVGPPTLSADGSRVYAVSAPGKLVAVDTTTGDIVWTHDLGEHGFATLSVSPDGLIIPTGSVGAPLTLLRDTGDSAEQVWQRTDLAVVSLSTLTAQDTAWTVVRDAGKDSLSLTQVSVADGRTLTTIPMPGSKGFATGVAVSAAGQVATATHIGEVYLFDSARNRY</sequence>
<dbReference type="SUPFAM" id="SSF50998">
    <property type="entry name" value="Quinoprotein alcohol dehydrogenase-like"/>
    <property type="match status" value="1"/>
</dbReference>
<dbReference type="EMBL" id="CP045809">
    <property type="protein sequence ID" value="QHN35939.1"/>
    <property type="molecule type" value="Genomic_DNA"/>
</dbReference>
<dbReference type="Gene3D" id="2.130.10.10">
    <property type="entry name" value="YVTN repeat-like/Quinoprotein amine dehydrogenase"/>
    <property type="match status" value="2"/>
</dbReference>
<dbReference type="PANTHER" id="PTHR34512">
    <property type="entry name" value="CELL SURFACE PROTEIN"/>
    <property type="match status" value="1"/>
</dbReference>
<dbReference type="InterPro" id="IPR002372">
    <property type="entry name" value="PQQ_rpt_dom"/>
</dbReference>
<proteinExistence type="predicted"/>
<evidence type="ECO:0000313" key="2">
    <source>
        <dbReference type="EMBL" id="QHN35939.1"/>
    </source>
</evidence>
<feature type="domain" description="Pyrrolo-quinoline quinone repeat" evidence="1">
    <location>
        <begin position="281"/>
        <end position="452"/>
    </location>
</feature>